<dbReference type="EMBL" id="JAOYFB010000005">
    <property type="protein sequence ID" value="KAK4015112.1"/>
    <property type="molecule type" value="Genomic_DNA"/>
</dbReference>
<protein>
    <submittedName>
        <fullName evidence="1">Uncharacterized protein</fullName>
    </submittedName>
</protein>
<gene>
    <name evidence="1" type="ORF">OUZ56_030102</name>
</gene>
<accession>A0ABQ9ZQB0</accession>
<dbReference type="Proteomes" id="UP001234178">
    <property type="component" value="Unassembled WGS sequence"/>
</dbReference>
<organism evidence="1 2">
    <name type="scientific">Daphnia magna</name>
    <dbReference type="NCBI Taxonomy" id="35525"/>
    <lineage>
        <taxon>Eukaryota</taxon>
        <taxon>Metazoa</taxon>
        <taxon>Ecdysozoa</taxon>
        <taxon>Arthropoda</taxon>
        <taxon>Crustacea</taxon>
        <taxon>Branchiopoda</taxon>
        <taxon>Diplostraca</taxon>
        <taxon>Cladocera</taxon>
        <taxon>Anomopoda</taxon>
        <taxon>Daphniidae</taxon>
        <taxon>Daphnia</taxon>
    </lineage>
</organism>
<name>A0ABQ9ZQB0_9CRUS</name>
<evidence type="ECO:0000313" key="1">
    <source>
        <dbReference type="EMBL" id="KAK4015112.1"/>
    </source>
</evidence>
<sequence>MIYYWLLLQNATAYANLHRMSIMIPRAIEKPQVRYCSQDLTVPDAGLAHGRMLVAAWDVGFDHGCEDKAIKLILVATKQFLRELVVAIATDQKRYRIRENKVIYSIGQLTLNP</sequence>
<keyword evidence="2" id="KW-1185">Reference proteome</keyword>
<evidence type="ECO:0000313" key="2">
    <source>
        <dbReference type="Proteomes" id="UP001234178"/>
    </source>
</evidence>
<comment type="caution">
    <text evidence="1">The sequence shown here is derived from an EMBL/GenBank/DDBJ whole genome shotgun (WGS) entry which is preliminary data.</text>
</comment>
<reference evidence="1 2" key="1">
    <citation type="journal article" date="2023" name="Nucleic Acids Res.">
        <title>The hologenome of Daphnia magna reveals possible DNA methylation and microbiome-mediated evolution of the host genome.</title>
        <authorList>
            <person name="Chaturvedi A."/>
            <person name="Li X."/>
            <person name="Dhandapani V."/>
            <person name="Marshall H."/>
            <person name="Kissane S."/>
            <person name="Cuenca-Cambronero M."/>
            <person name="Asole G."/>
            <person name="Calvet F."/>
            <person name="Ruiz-Romero M."/>
            <person name="Marangio P."/>
            <person name="Guigo R."/>
            <person name="Rago D."/>
            <person name="Mirbahai L."/>
            <person name="Eastwood N."/>
            <person name="Colbourne J.K."/>
            <person name="Zhou J."/>
            <person name="Mallon E."/>
            <person name="Orsini L."/>
        </authorList>
    </citation>
    <scope>NUCLEOTIDE SEQUENCE [LARGE SCALE GENOMIC DNA]</scope>
    <source>
        <strain evidence="1">LRV0_1</strain>
    </source>
</reference>
<proteinExistence type="predicted"/>